<gene>
    <name evidence="2" type="ORF">GCM10010260_10260</name>
</gene>
<proteinExistence type="predicted"/>
<accession>A0A918I625</accession>
<sequence length="53" mass="5063">MLPGPFVMGAAAVPGAYAPVGGPGPRPYDPAGAHTTPVAAGGKGRGKGRPAPR</sequence>
<feature type="region of interest" description="Disordered" evidence="1">
    <location>
        <begin position="19"/>
        <end position="53"/>
    </location>
</feature>
<feature type="compositionally biased region" description="Basic residues" evidence="1">
    <location>
        <begin position="44"/>
        <end position="53"/>
    </location>
</feature>
<dbReference type="AlphaFoldDB" id="A0A918I625"/>
<comment type="caution">
    <text evidence="2">The sequence shown here is derived from an EMBL/GenBank/DDBJ whole genome shotgun (WGS) entry which is preliminary data.</text>
</comment>
<protein>
    <submittedName>
        <fullName evidence="2">Uncharacterized protein</fullName>
    </submittedName>
</protein>
<evidence type="ECO:0000313" key="2">
    <source>
        <dbReference type="EMBL" id="GGU80038.1"/>
    </source>
</evidence>
<reference evidence="2" key="2">
    <citation type="submission" date="2020-09" db="EMBL/GenBank/DDBJ databases">
        <authorList>
            <person name="Sun Q."/>
            <person name="Ohkuma M."/>
        </authorList>
    </citation>
    <scope>NUCLEOTIDE SEQUENCE</scope>
    <source>
        <strain evidence="2">JCM 4369</strain>
    </source>
</reference>
<keyword evidence="3" id="KW-1185">Reference proteome</keyword>
<dbReference type="EMBL" id="BMTD01000002">
    <property type="protein sequence ID" value="GGU80038.1"/>
    <property type="molecule type" value="Genomic_DNA"/>
</dbReference>
<name>A0A918I625_9ACTN</name>
<evidence type="ECO:0000256" key="1">
    <source>
        <dbReference type="SAM" id="MobiDB-lite"/>
    </source>
</evidence>
<dbReference type="Proteomes" id="UP000618795">
    <property type="component" value="Unassembled WGS sequence"/>
</dbReference>
<evidence type="ECO:0000313" key="3">
    <source>
        <dbReference type="Proteomes" id="UP000618795"/>
    </source>
</evidence>
<reference evidence="2" key="1">
    <citation type="journal article" date="2014" name="Int. J. Syst. Evol. Microbiol.">
        <title>Complete genome sequence of Corynebacterium casei LMG S-19264T (=DSM 44701T), isolated from a smear-ripened cheese.</title>
        <authorList>
            <consortium name="US DOE Joint Genome Institute (JGI-PGF)"/>
            <person name="Walter F."/>
            <person name="Albersmeier A."/>
            <person name="Kalinowski J."/>
            <person name="Ruckert C."/>
        </authorList>
    </citation>
    <scope>NUCLEOTIDE SEQUENCE</scope>
    <source>
        <strain evidence="2">JCM 4369</strain>
    </source>
</reference>
<organism evidence="2 3">
    <name type="scientific">Streptomyces filipinensis</name>
    <dbReference type="NCBI Taxonomy" id="66887"/>
    <lineage>
        <taxon>Bacteria</taxon>
        <taxon>Bacillati</taxon>
        <taxon>Actinomycetota</taxon>
        <taxon>Actinomycetes</taxon>
        <taxon>Kitasatosporales</taxon>
        <taxon>Streptomycetaceae</taxon>
        <taxon>Streptomyces</taxon>
    </lineage>
</organism>